<reference evidence="2" key="1">
    <citation type="journal article" date="2023" name="G3 (Bethesda)">
        <title>Genome assembly and association tests identify interacting loci associated with vigor, precocity, and sex in interspecific pistachio rootstocks.</title>
        <authorList>
            <person name="Palmer W."/>
            <person name="Jacygrad E."/>
            <person name="Sagayaradj S."/>
            <person name="Cavanaugh K."/>
            <person name="Han R."/>
            <person name="Bertier L."/>
            <person name="Beede B."/>
            <person name="Kafkas S."/>
            <person name="Golino D."/>
            <person name="Preece J."/>
            <person name="Michelmore R."/>
        </authorList>
    </citation>
    <scope>NUCLEOTIDE SEQUENCE [LARGE SCALE GENOMIC DNA]</scope>
</reference>
<dbReference type="Proteomes" id="UP001163603">
    <property type="component" value="Chromosome 10"/>
</dbReference>
<name>A0ACC0XWD1_9ROSI</name>
<evidence type="ECO:0000313" key="1">
    <source>
        <dbReference type="EMBL" id="KAJ0024750.1"/>
    </source>
</evidence>
<organism evidence="1 2">
    <name type="scientific">Pistacia integerrima</name>
    <dbReference type="NCBI Taxonomy" id="434235"/>
    <lineage>
        <taxon>Eukaryota</taxon>
        <taxon>Viridiplantae</taxon>
        <taxon>Streptophyta</taxon>
        <taxon>Embryophyta</taxon>
        <taxon>Tracheophyta</taxon>
        <taxon>Spermatophyta</taxon>
        <taxon>Magnoliopsida</taxon>
        <taxon>eudicotyledons</taxon>
        <taxon>Gunneridae</taxon>
        <taxon>Pentapetalae</taxon>
        <taxon>rosids</taxon>
        <taxon>malvids</taxon>
        <taxon>Sapindales</taxon>
        <taxon>Anacardiaceae</taxon>
        <taxon>Pistacia</taxon>
    </lineage>
</organism>
<dbReference type="EMBL" id="CM047745">
    <property type="protein sequence ID" value="KAJ0024750.1"/>
    <property type="molecule type" value="Genomic_DNA"/>
</dbReference>
<accession>A0ACC0XWD1</accession>
<sequence length="69" mass="8478">MGRTRESKSMLCMLIFNTWAFNSLKKRLYYVRPTDHNIFTWNVRLSKSNYQYNLSTWMRKHIKPARLFS</sequence>
<comment type="caution">
    <text evidence="1">The sequence shown here is derived from an EMBL/GenBank/DDBJ whole genome shotgun (WGS) entry which is preliminary data.</text>
</comment>
<proteinExistence type="predicted"/>
<protein>
    <submittedName>
        <fullName evidence="1">Uncharacterized protein</fullName>
    </submittedName>
</protein>
<evidence type="ECO:0000313" key="2">
    <source>
        <dbReference type="Proteomes" id="UP001163603"/>
    </source>
</evidence>
<keyword evidence="2" id="KW-1185">Reference proteome</keyword>
<gene>
    <name evidence="1" type="ORF">Pint_08663</name>
</gene>